<dbReference type="InterPro" id="IPR002745">
    <property type="entry name" value="Ptrans_KptA/Tpt1"/>
</dbReference>
<protein>
    <recommendedName>
        <fullName evidence="3">2'-phosphotransferase</fullName>
        <ecNumber evidence="3">2.7.1.160</ecNumber>
    </recommendedName>
</protein>
<dbReference type="Gene3D" id="3.20.170.30">
    <property type="match status" value="1"/>
</dbReference>
<proteinExistence type="inferred from homology"/>
<dbReference type="Gene3D" id="1.10.10.970">
    <property type="entry name" value="RNA 2'-phosphotransferase, Tpt1/KptA family, N-terminal domain"/>
    <property type="match status" value="1"/>
</dbReference>
<dbReference type="EC" id="2.7.1.160" evidence="3"/>
<evidence type="ECO:0000256" key="7">
    <source>
        <dbReference type="SAM" id="MobiDB-lite"/>
    </source>
</evidence>
<reference evidence="8 9" key="1">
    <citation type="submission" date="2024-11" db="EMBL/GenBank/DDBJ databases">
        <title>Chromosome-level genome assembly of the freshwater bivalve Anodonta woodiana.</title>
        <authorList>
            <person name="Chen X."/>
        </authorList>
    </citation>
    <scope>NUCLEOTIDE SEQUENCE [LARGE SCALE GENOMIC DNA]</scope>
    <source>
        <strain evidence="8">MN2024</strain>
        <tissue evidence="8">Gills</tissue>
    </source>
</reference>
<gene>
    <name evidence="8" type="ORF">ACJMK2_035911</name>
</gene>
<dbReference type="SUPFAM" id="SSF56399">
    <property type="entry name" value="ADP-ribosylation"/>
    <property type="match status" value="1"/>
</dbReference>
<sequence length="468" mass="53779">MNYNYDQSIYNHMSRGRGRGYSWDMDSFSFPHQRNSQNQRFMNHMNHNYGTEMRNLSHRKQDPWQSYPNQGYMSNMPCRMSAPSKGQQDIVRLSKTLAFLLRHGAENLGFYFMPGGFLYVDELLRYHKPLKGFTLEQIKELVRTNDKQRFYLQEDDEGRLMIRANQGHTTVVEGLDLSPVSDSSEVEMVLHGTYYQAWDQIQNTGLSRMNRNHIHFAAGMPGESGVISGMRKSCEVVIEIDLEKALKARIPFFRSANNVILSPGNDEGFIPPIFFKRVFDRHSGEELMPLDFLRSNSSSSQNTSLPSVQGAAEGWSPIDSLKRMREESKDGPRSKKARLEKEGLSSKSDTKQYEKGITTSGKLHNKTDKEKAKQMQSNDGTEDRGKSRSDRDEKKDASKSQNENEKKMSKWRKVKDEKEEIALSHDAKGKERTVQVIIKDEKEVGETSNYKSGKGKGERIKFQITARR</sequence>
<dbReference type="PANTHER" id="PTHR12684">
    <property type="entry name" value="PUTATIVE PHOSPHOTRANSFERASE"/>
    <property type="match status" value="1"/>
</dbReference>
<dbReference type="Proteomes" id="UP001634394">
    <property type="component" value="Unassembled WGS sequence"/>
</dbReference>
<accession>A0ABD3WFI9</accession>
<evidence type="ECO:0000256" key="2">
    <source>
        <dbReference type="ARBA" id="ARBA00009836"/>
    </source>
</evidence>
<dbReference type="EMBL" id="JBJQND010000006">
    <property type="protein sequence ID" value="KAL3872705.1"/>
    <property type="molecule type" value="Genomic_DNA"/>
</dbReference>
<dbReference type="AlphaFoldDB" id="A0ABD3WFI9"/>
<comment type="similarity">
    <text evidence="2">Belongs to the KptA/TPT1 family.</text>
</comment>
<evidence type="ECO:0000256" key="3">
    <source>
        <dbReference type="ARBA" id="ARBA00012007"/>
    </source>
</evidence>
<evidence type="ECO:0000256" key="1">
    <source>
        <dbReference type="ARBA" id="ARBA00003343"/>
    </source>
</evidence>
<evidence type="ECO:0000256" key="5">
    <source>
        <dbReference type="ARBA" id="ARBA00023027"/>
    </source>
</evidence>
<feature type="compositionally biased region" description="Basic and acidic residues" evidence="7">
    <location>
        <begin position="381"/>
        <end position="417"/>
    </location>
</feature>
<feature type="compositionally biased region" description="Basic and acidic residues" evidence="7">
    <location>
        <begin position="320"/>
        <end position="354"/>
    </location>
</feature>
<dbReference type="PANTHER" id="PTHR12684:SF2">
    <property type="entry name" value="TRNA 2'-PHOSPHOTRANSFERASE 1"/>
    <property type="match status" value="1"/>
</dbReference>
<keyword evidence="9" id="KW-1185">Reference proteome</keyword>
<feature type="compositionally biased region" description="Low complexity" evidence="7">
    <location>
        <begin position="295"/>
        <end position="307"/>
    </location>
</feature>
<dbReference type="GO" id="GO:0000215">
    <property type="term" value="F:tRNA 2'-phosphotransferase activity"/>
    <property type="evidence" value="ECO:0007669"/>
    <property type="project" value="UniProtKB-EC"/>
</dbReference>
<evidence type="ECO:0000313" key="8">
    <source>
        <dbReference type="EMBL" id="KAL3872705.1"/>
    </source>
</evidence>
<comment type="caution">
    <text evidence="8">The sequence shown here is derived from an EMBL/GenBank/DDBJ whole genome shotgun (WGS) entry which is preliminary data.</text>
</comment>
<keyword evidence="4" id="KW-0808">Transferase</keyword>
<name>A0ABD3WFI9_SINWO</name>
<comment type="catalytic activity">
    <reaction evidence="6">
        <text>2'-phospho-[ligated tRNA] + NAD(+) = mature tRNA + ADP-alpha-D-ribose 1'',2''-cyclic phosphate + nicotinamide</text>
        <dbReference type="Rhea" id="RHEA:23324"/>
        <dbReference type="Rhea" id="RHEA-COMP:11106"/>
        <dbReference type="Rhea" id="RHEA-COMP:11107"/>
        <dbReference type="ChEBI" id="CHEBI:17154"/>
        <dbReference type="ChEBI" id="CHEBI:57540"/>
        <dbReference type="ChEBI" id="CHEBI:76596"/>
        <dbReference type="ChEBI" id="CHEBI:82883"/>
        <dbReference type="ChEBI" id="CHEBI:85027"/>
        <dbReference type="EC" id="2.7.1.160"/>
    </reaction>
</comment>
<dbReference type="InterPro" id="IPR042081">
    <property type="entry name" value="RNA_2'-PTrans_C"/>
</dbReference>
<dbReference type="InterPro" id="IPR042080">
    <property type="entry name" value="RNA_2'-PTrans_N"/>
</dbReference>
<evidence type="ECO:0000313" key="9">
    <source>
        <dbReference type="Proteomes" id="UP001634394"/>
    </source>
</evidence>
<dbReference type="Pfam" id="PF01885">
    <property type="entry name" value="PTS_2-RNA"/>
    <property type="match status" value="1"/>
</dbReference>
<organism evidence="8 9">
    <name type="scientific">Sinanodonta woodiana</name>
    <name type="common">Chinese pond mussel</name>
    <name type="synonym">Anodonta woodiana</name>
    <dbReference type="NCBI Taxonomy" id="1069815"/>
    <lineage>
        <taxon>Eukaryota</taxon>
        <taxon>Metazoa</taxon>
        <taxon>Spiralia</taxon>
        <taxon>Lophotrochozoa</taxon>
        <taxon>Mollusca</taxon>
        <taxon>Bivalvia</taxon>
        <taxon>Autobranchia</taxon>
        <taxon>Heteroconchia</taxon>
        <taxon>Palaeoheterodonta</taxon>
        <taxon>Unionida</taxon>
        <taxon>Unionoidea</taxon>
        <taxon>Unionidae</taxon>
        <taxon>Unioninae</taxon>
        <taxon>Sinanodonta</taxon>
    </lineage>
</organism>
<comment type="function">
    <text evidence="1">Catalyzes the last step of tRNA splicing, the transfer of the splice junction 2'-phosphate from ligated tRNA to NAD to produce ADP-ribose 1''-2'' cyclic phosphate.</text>
</comment>
<evidence type="ECO:0000256" key="6">
    <source>
        <dbReference type="ARBA" id="ARBA00047949"/>
    </source>
</evidence>
<dbReference type="EMBL" id="JBJQND010000006">
    <property type="protein sequence ID" value="KAL3872704.1"/>
    <property type="molecule type" value="Genomic_DNA"/>
</dbReference>
<feature type="region of interest" description="Disordered" evidence="7">
    <location>
        <begin position="295"/>
        <end position="417"/>
    </location>
</feature>
<evidence type="ECO:0000256" key="4">
    <source>
        <dbReference type="ARBA" id="ARBA00022679"/>
    </source>
</evidence>
<keyword evidence="5" id="KW-0520">NAD</keyword>